<dbReference type="InterPro" id="IPR020094">
    <property type="entry name" value="TruA/RsuA/RluB/E/F_N"/>
</dbReference>
<dbReference type="PANTHER" id="PTHR11142">
    <property type="entry name" value="PSEUDOURIDYLATE SYNTHASE"/>
    <property type="match status" value="1"/>
</dbReference>
<dbReference type="SUPFAM" id="SSF55120">
    <property type="entry name" value="Pseudouridine synthase"/>
    <property type="match status" value="1"/>
</dbReference>
<evidence type="ECO:0008006" key="5">
    <source>
        <dbReference type="Google" id="ProtNLM"/>
    </source>
</evidence>
<dbReference type="NCBIfam" id="TIGR00071">
    <property type="entry name" value="hisT_truA"/>
    <property type="match status" value="1"/>
</dbReference>
<evidence type="ECO:0000256" key="2">
    <source>
        <dbReference type="SAM" id="MobiDB-lite"/>
    </source>
</evidence>
<name>A0ABR3JDP7_9AGAR</name>
<dbReference type="InterPro" id="IPR020103">
    <property type="entry name" value="PsdUridine_synth_cat_dom_sf"/>
</dbReference>
<feature type="region of interest" description="Disordered" evidence="2">
    <location>
        <begin position="1"/>
        <end position="101"/>
    </location>
</feature>
<dbReference type="InterPro" id="IPR041708">
    <property type="entry name" value="PUS1/PUS2-like"/>
</dbReference>
<protein>
    <recommendedName>
        <fullName evidence="5">tRNA pseudouridine synthase</fullName>
    </recommendedName>
</protein>
<feature type="compositionally biased region" description="Basic and acidic residues" evidence="2">
    <location>
        <begin position="18"/>
        <end position="27"/>
    </location>
</feature>
<sequence>MKHALEVGEPAQSSDAEATAKRAKLESDTTPTEGPEAQGTASAPGSSKGSDKKRDAAGWPKSRRGKEKNAAHTGRRRRGARNDEADAPRVDAEGVPLESKGPRYPKRQCAVLMSYCGTGCSGMQIQKNARTIEGILFDAMVKAGAVSDDNADDPTKVNLGRAARTDAGVHAAGNIVSMKLITTRPDVPDILARINEELPPEIRVWEYVRVQNSFNARIQCDSRKYTYFFPTYLLLPPKPGSALIQLLQEHAASVSDEGPATEAHPFWSSSADSLAEDLRRKRAWRVSPEQVEQLREAGKKYEGTHNFHNFTVGSDFKDRSSQRHMKRIEFADPVVYGETEWISVLFHGQSFMLHQIVRNTFQRSIP</sequence>
<dbReference type="InterPro" id="IPR001406">
    <property type="entry name" value="PsdUridine_synth_TruA"/>
</dbReference>
<evidence type="ECO:0000313" key="4">
    <source>
        <dbReference type="Proteomes" id="UP001556367"/>
    </source>
</evidence>
<gene>
    <name evidence="3" type="ORF">HGRIS_004943</name>
</gene>
<accession>A0ABR3JDP7</accession>
<evidence type="ECO:0000313" key="3">
    <source>
        <dbReference type="EMBL" id="KAL0953754.1"/>
    </source>
</evidence>
<keyword evidence="1" id="KW-0413">Isomerase</keyword>
<proteinExistence type="predicted"/>
<keyword evidence="4" id="KW-1185">Reference proteome</keyword>
<dbReference type="PANTHER" id="PTHR11142:SF4">
    <property type="entry name" value="PSEUDOURIDYLATE SYNTHASE 1 HOMOLOG"/>
    <property type="match status" value="1"/>
</dbReference>
<dbReference type="Gene3D" id="3.30.70.660">
    <property type="entry name" value="Pseudouridine synthase I, catalytic domain, C-terminal subdomain"/>
    <property type="match status" value="1"/>
</dbReference>
<evidence type="ECO:0000256" key="1">
    <source>
        <dbReference type="ARBA" id="ARBA00023235"/>
    </source>
</evidence>
<dbReference type="InterPro" id="IPR020095">
    <property type="entry name" value="PsdUridine_synth_TruA_C"/>
</dbReference>
<comment type="caution">
    <text evidence="3">The sequence shown here is derived from an EMBL/GenBank/DDBJ whole genome shotgun (WGS) entry which is preliminary data.</text>
</comment>
<feature type="compositionally biased region" description="Polar residues" evidence="2">
    <location>
        <begin position="39"/>
        <end position="48"/>
    </location>
</feature>
<dbReference type="Gene3D" id="3.30.70.580">
    <property type="entry name" value="Pseudouridine synthase I, catalytic domain, N-terminal subdomain"/>
    <property type="match status" value="1"/>
</dbReference>
<dbReference type="Proteomes" id="UP001556367">
    <property type="component" value="Unassembled WGS sequence"/>
</dbReference>
<feature type="compositionally biased region" description="Basic and acidic residues" evidence="2">
    <location>
        <begin position="80"/>
        <end position="92"/>
    </location>
</feature>
<reference evidence="4" key="1">
    <citation type="submission" date="2024-06" db="EMBL/GenBank/DDBJ databases">
        <title>Multi-omics analyses provide insights into the biosynthesis of the anticancer antibiotic pleurotin in Hohenbuehelia grisea.</title>
        <authorList>
            <person name="Weaver J.A."/>
            <person name="Alberti F."/>
        </authorList>
    </citation>
    <scope>NUCLEOTIDE SEQUENCE [LARGE SCALE GENOMIC DNA]</scope>
    <source>
        <strain evidence="4">T-177</strain>
    </source>
</reference>
<organism evidence="3 4">
    <name type="scientific">Hohenbuehelia grisea</name>
    <dbReference type="NCBI Taxonomy" id="104357"/>
    <lineage>
        <taxon>Eukaryota</taxon>
        <taxon>Fungi</taxon>
        <taxon>Dikarya</taxon>
        <taxon>Basidiomycota</taxon>
        <taxon>Agaricomycotina</taxon>
        <taxon>Agaricomycetes</taxon>
        <taxon>Agaricomycetidae</taxon>
        <taxon>Agaricales</taxon>
        <taxon>Pleurotineae</taxon>
        <taxon>Pleurotaceae</taxon>
        <taxon>Hohenbuehelia</taxon>
    </lineage>
</organism>
<dbReference type="EMBL" id="JASNQZ010000008">
    <property type="protein sequence ID" value="KAL0953754.1"/>
    <property type="molecule type" value="Genomic_DNA"/>
</dbReference>
<dbReference type="CDD" id="cd02568">
    <property type="entry name" value="PseudoU_synth_PUS1_PUS2"/>
    <property type="match status" value="1"/>
</dbReference>